<dbReference type="EMBL" id="UYYA01003833">
    <property type="protein sequence ID" value="VDM56437.1"/>
    <property type="molecule type" value="Genomic_DNA"/>
</dbReference>
<reference evidence="1 2" key="2">
    <citation type="submission" date="2018-11" db="EMBL/GenBank/DDBJ databases">
        <authorList>
            <consortium name="Pathogen Informatics"/>
        </authorList>
    </citation>
    <scope>NUCLEOTIDE SEQUENCE [LARGE SCALE GENOMIC DNA]</scope>
    <source>
        <strain evidence="1 2">Costa Rica</strain>
    </source>
</reference>
<keyword evidence="2" id="KW-1185">Reference proteome</keyword>
<evidence type="ECO:0000313" key="2">
    <source>
        <dbReference type="Proteomes" id="UP000267027"/>
    </source>
</evidence>
<organism evidence="3">
    <name type="scientific">Angiostrongylus costaricensis</name>
    <name type="common">Nematode worm</name>
    <dbReference type="NCBI Taxonomy" id="334426"/>
    <lineage>
        <taxon>Eukaryota</taxon>
        <taxon>Metazoa</taxon>
        <taxon>Ecdysozoa</taxon>
        <taxon>Nematoda</taxon>
        <taxon>Chromadorea</taxon>
        <taxon>Rhabditida</taxon>
        <taxon>Rhabditina</taxon>
        <taxon>Rhabditomorpha</taxon>
        <taxon>Strongyloidea</taxon>
        <taxon>Metastrongylidae</taxon>
        <taxon>Angiostrongylus</taxon>
    </lineage>
</organism>
<dbReference type="OrthoDB" id="5866104at2759"/>
<protein>
    <submittedName>
        <fullName evidence="3">Piwi domain-containing protein</fullName>
    </submittedName>
</protein>
<sequence>MAGPTQIFVIINEGAVTLFPEIAIYTQEIYSRRDASTIAIHQYSAMKKHLTSALTTASPHSPAFPDRAFFQAIHTLDTYRFVEWDTTIEDTNVAFTPASKSRFFITYKDQDDLYRSFKENLKELGIPPETVYHLDYDGTHEEINSAEKLSNALTNDEMPLYMILPDIPGIRDERMSRVTAAIDSINRIVAEGDTARRLDIFLVHIPTAVPVTWTVFAYAISDLQDTTMGQCSTTVPITVFLSIRFISTWDHISDIWLLEGSMLEELIEC</sequence>
<dbReference type="Proteomes" id="UP000267027">
    <property type="component" value="Unassembled WGS sequence"/>
</dbReference>
<dbReference type="Pfam" id="PF17618">
    <property type="entry name" value="SL4P"/>
    <property type="match status" value="1"/>
</dbReference>
<evidence type="ECO:0000313" key="3">
    <source>
        <dbReference type="WBParaSite" id="ACOC_0000485101-mRNA-1"/>
    </source>
</evidence>
<dbReference type="WBParaSite" id="ACOC_0000485101-mRNA-1">
    <property type="protein sequence ID" value="ACOC_0000485101-mRNA-1"/>
    <property type="gene ID" value="ACOC_0000485101"/>
</dbReference>
<dbReference type="InterPro" id="IPR035127">
    <property type="entry name" value="SL4P"/>
</dbReference>
<gene>
    <name evidence="1" type="ORF">ACOC_LOCUS4852</name>
</gene>
<reference evidence="3" key="1">
    <citation type="submission" date="2017-02" db="UniProtKB">
        <authorList>
            <consortium name="WormBaseParasite"/>
        </authorList>
    </citation>
    <scope>IDENTIFICATION</scope>
</reference>
<accession>A0A0R3PJZ9</accession>
<proteinExistence type="predicted"/>
<name>A0A0R3PJZ9_ANGCS</name>
<dbReference type="AlphaFoldDB" id="A0A0R3PJZ9"/>
<evidence type="ECO:0000313" key="1">
    <source>
        <dbReference type="EMBL" id="VDM56437.1"/>
    </source>
</evidence>